<dbReference type="InterPro" id="IPR038883">
    <property type="entry name" value="AN11006-like"/>
</dbReference>
<dbReference type="Proteomes" id="UP001152607">
    <property type="component" value="Unassembled WGS sequence"/>
</dbReference>
<evidence type="ECO:0000313" key="3">
    <source>
        <dbReference type="Proteomes" id="UP001152607"/>
    </source>
</evidence>
<comment type="caution">
    <text evidence="2">The sequence shown here is derived from an EMBL/GenBank/DDBJ whole genome shotgun (WGS) entry which is preliminary data.</text>
</comment>
<evidence type="ECO:0000256" key="1">
    <source>
        <dbReference type="SAM" id="MobiDB-lite"/>
    </source>
</evidence>
<dbReference type="PANTHER" id="PTHR42085:SF1">
    <property type="entry name" value="F-BOX DOMAIN-CONTAINING PROTEIN"/>
    <property type="match status" value="1"/>
</dbReference>
<organism evidence="2 3">
    <name type="scientific">Periconia digitata</name>
    <dbReference type="NCBI Taxonomy" id="1303443"/>
    <lineage>
        <taxon>Eukaryota</taxon>
        <taxon>Fungi</taxon>
        <taxon>Dikarya</taxon>
        <taxon>Ascomycota</taxon>
        <taxon>Pezizomycotina</taxon>
        <taxon>Dothideomycetes</taxon>
        <taxon>Pleosporomycetidae</taxon>
        <taxon>Pleosporales</taxon>
        <taxon>Massarineae</taxon>
        <taxon>Periconiaceae</taxon>
        <taxon>Periconia</taxon>
    </lineage>
</organism>
<name>A0A9W4U7Y0_9PLEO</name>
<feature type="compositionally biased region" description="Basic and acidic residues" evidence="1">
    <location>
        <begin position="1"/>
        <end position="12"/>
    </location>
</feature>
<reference evidence="2" key="1">
    <citation type="submission" date="2023-01" db="EMBL/GenBank/DDBJ databases">
        <authorList>
            <person name="Van Ghelder C."/>
            <person name="Rancurel C."/>
        </authorList>
    </citation>
    <scope>NUCLEOTIDE SEQUENCE</scope>
    <source>
        <strain evidence="2">CNCM I-4278</strain>
    </source>
</reference>
<protein>
    <submittedName>
        <fullName evidence="2">Uncharacterized protein</fullName>
    </submittedName>
</protein>
<accession>A0A9W4U7Y0</accession>
<dbReference type="EMBL" id="CAOQHR010000001">
    <property type="protein sequence ID" value="CAI6287152.1"/>
    <property type="molecule type" value="Genomic_DNA"/>
</dbReference>
<gene>
    <name evidence="2" type="ORF">PDIGIT_LOCUS2343</name>
</gene>
<dbReference type="PANTHER" id="PTHR42085">
    <property type="entry name" value="F-BOX DOMAIN-CONTAINING PROTEIN"/>
    <property type="match status" value="1"/>
</dbReference>
<proteinExistence type="predicted"/>
<sequence length="162" mass="18751">MKIPKLEHRDGETAPQTAQSATKPPLLRLPPEIRNQIYELVLGGNEFCFGKSSDKFPLPANFLALLLVNRQIWAEARDIPFKSNKFDFREAGRSVLWHFTDDLSRQQRMWINDIRVHQNVDGLSFKKPKYVNFNNDGTMVTEDGKGVWNYFTIPELFPAVRT</sequence>
<feature type="region of interest" description="Disordered" evidence="1">
    <location>
        <begin position="1"/>
        <end position="24"/>
    </location>
</feature>
<dbReference type="AlphaFoldDB" id="A0A9W4U7Y0"/>
<evidence type="ECO:0000313" key="2">
    <source>
        <dbReference type="EMBL" id="CAI6287152.1"/>
    </source>
</evidence>
<keyword evidence="3" id="KW-1185">Reference proteome</keyword>
<dbReference type="OrthoDB" id="5413827at2759"/>